<dbReference type="InterPro" id="IPR002656">
    <property type="entry name" value="Acyl_transf_3_dom"/>
</dbReference>
<feature type="transmembrane region" description="Helical" evidence="7">
    <location>
        <begin position="284"/>
        <end position="301"/>
    </location>
</feature>
<gene>
    <name evidence="9" type="ORF">DI53_1986</name>
</gene>
<keyword evidence="3" id="KW-1003">Cell membrane</keyword>
<reference evidence="9 10" key="2">
    <citation type="journal article" date="2015" name="PLoS ONE">
        <title>Whole-Genome Optical Mapping and Finished Genome Sequence of Sphingobacterium deserti sp. nov., a New Species Isolated from the Western Desert of China.</title>
        <authorList>
            <person name="Teng C."/>
            <person name="Zhou Z."/>
            <person name="Molnar I."/>
            <person name="Li X."/>
            <person name="Tang R."/>
            <person name="Chen M."/>
            <person name="Wang L."/>
            <person name="Su S."/>
            <person name="Zhang W."/>
            <person name="Lin M."/>
        </authorList>
    </citation>
    <scope>NUCLEOTIDE SEQUENCE [LARGE SCALE GENOMIC DNA]</scope>
    <source>
        <strain evidence="10">ACCC05744</strain>
    </source>
</reference>
<feature type="transmembrane region" description="Helical" evidence="7">
    <location>
        <begin position="58"/>
        <end position="77"/>
    </location>
</feature>
<dbReference type="STRING" id="1229276.DI53_1986"/>
<protein>
    <submittedName>
        <fullName evidence="9">Putative succinyltransferase involved in succinoglycan biosynthesis</fullName>
    </submittedName>
</protein>
<dbReference type="Proteomes" id="UP000031802">
    <property type="component" value="Unassembled WGS sequence"/>
</dbReference>
<keyword evidence="4 7" id="KW-0812">Transmembrane</keyword>
<evidence type="ECO:0000256" key="1">
    <source>
        <dbReference type="ARBA" id="ARBA00004651"/>
    </source>
</evidence>
<organism evidence="9 10">
    <name type="scientific">Sphingobacterium deserti</name>
    <dbReference type="NCBI Taxonomy" id="1229276"/>
    <lineage>
        <taxon>Bacteria</taxon>
        <taxon>Pseudomonadati</taxon>
        <taxon>Bacteroidota</taxon>
        <taxon>Sphingobacteriia</taxon>
        <taxon>Sphingobacteriales</taxon>
        <taxon>Sphingobacteriaceae</taxon>
        <taxon>Sphingobacterium</taxon>
    </lineage>
</organism>
<sequence length="361" mass="41824">MNPESKLKNQSEIIEMLRFPLIILVVFVHMAPLEPQAVSWRFDSYSLYSTISEIISHHIGQLAVPFFFVFSGYLFFLKDQQWTFNNYIQQLHKRLKTLLIPYLFWNIIVILIIALMNTLFNALGRGNNENYSALKENSVYDLMWSLPVNIPLWYVRDLMIMVLLSPLFYYFLSRTKILGLAILLLLYLAVPDLGIPGLSGVAIMYFGLGSYLGMFKYNVLPFCEQYGKLFLLLSFIFLGLDLYYINEFIGQYFFRCFVVSTLPGVFLMAVRFSEKKRLKNILKSLSQTVFFIYAIHTVYFLGKLKSIFTATQLSNSGWGMLAGYLIIPFICVLIILGIYYSMNRLLPKTLSFITGSRVKQL</sequence>
<feature type="transmembrane region" description="Helical" evidence="7">
    <location>
        <begin position="167"/>
        <end position="189"/>
    </location>
</feature>
<evidence type="ECO:0000256" key="4">
    <source>
        <dbReference type="ARBA" id="ARBA00022692"/>
    </source>
</evidence>
<feature type="transmembrane region" description="Helical" evidence="7">
    <location>
        <begin position="195"/>
        <end position="214"/>
    </location>
</feature>
<comment type="similarity">
    <text evidence="2">Belongs to the acyltransferase 3 family.</text>
</comment>
<evidence type="ECO:0000256" key="6">
    <source>
        <dbReference type="ARBA" id="ARBA00023136"/>
    </source>
</evidence>
<evidence type="ECO:0000256" key="2">
    <source>
        <dbReference type="ARBA" id="ARBA00007400"/>
    </source>
</evidence>
<feature type="transmembrane region" description="Helical" evidence="7">
    <location>
        <begin position="98"/>
        <end position="119"/>
    </location>
</feature>
<evidence type="ECO:0000313" key="10">
    <source>
        <dbReference type="Proteomes" id="UP000031802"/>
    </source>
</evidence>
<dbReference type="RefSeq" id="WP_037498321.1">
    <property type="nucleotide sequence ID" value="NZ_JJMU01000029.1"/>
</dbReference>
<dbReference type="GO" id="GO:0009246">
    <property type="term" value="P:enterobacterial common antigen biosynthetic process"/>
    <property type="evidence" value="ECO:0007669"/>
    <property type="project" value="TreeGrafter"/>
</dbReference>
<keyword evidence="10" id="KW-1185">Reference proteome</keyword>
<dbReference type="GO" id="GO:0016413">
    <property type="term" value="F:O-acetyltransferase activity"/>
    <property type="evidence" value="ECO:0007669"/>
    <property type="project" value="TreeGrafter"/>
</dbReference>
<evidence type="ECO:0000313" key="9">
    <source>
        <dbReference type="EMBL" id="KGE14156.1"/>
    </source>
</evidence>
<name>A0A0B8T0W8_9SPHI</name>
<dbReference type="OrthoDB" id="1072135at2"/>
<dbReference type="AlphaFoldDB" id="A0A0B8T0W8"/>
<evidence type="ECO:0000256" key="7">
    <source>
        <dbReference type="SAM" id="Phobius"/>
    </source>
</evidence>
<dbReference type="PATRIC" id="fig|1229276.3.peg.2046"/>
<keyword evidence="6 7" id="KW-0472">Membrane</keyword>
<dbReference type="Pfam" id="PF01757">
    <property type="entry name" value="Acyl_transf_3"/>
    <property type="match status" value="1"/>
</dbReference>
<dbReference type="PANTHER" id="PTHR40074:SF2">
    <property type="entry name" value="O-ACETYLTRANSFERASE WECH"/>
    <property type="match status" value="1"/>
</dbReference>
<feature type="transmembrane region" description="Helical" evidence="7">
    <location>
        <begin position="21"/>
        <end position="38"/>
    </location>
</feature>
<comment type="caution">
    <text evidence="9">The sequence shown here is derived from an EMBL/GenBank/DDBJ whole genome shotgun (WGS) entry which is preliminary data.</text>
</comment>
<feature type="transmembrane region" description="Helical" evidence="7">
    <location>
        <begin position="321"/>
        <end position="340"/>
    </location>
</feature>
<keyword evidence="9" id="KW-0808">Transferase</keyword>
<dbReference type="eggNOG" id="COG1835">
    <property type="taxonomic scope" value="Bacteria"/>
</dbReference>
<dbReference type="EMBL" id="JJMU01000029">
    <property type="protein sequence ID" value="KGE14156.1"/>
    <property type="molecule type" value="Genomic_DNA"/>
</dbReference>
<keyword evidence="5 7" id="KW-1133">Transmembrane helix</keyword>
<dbReference type="PANTHER" id="PTHR40074">
    <property type="entry name" value="O-ACETYLTRANSFERASE WECH"/>
    <property type="match status" value="1"/>
</dbReference>
<comment type="subcellular location">
    <subcellularLocation>
        <location evidence="1">Cell membrane</location>
        <topology evidence="1">Multi-pass membrane protein</topology>
    </subcellularLocation>
</comment>
<evidence type="ECO:0000256" key="3">
    <source>
        <dbReference type="ARBA" id="ARBA00022475"/>
    </source>
</evidence>
<reference evidence="10" key="1">
    <citation type="submission" date="2014-04" db="EMBL/GenBank/DDBJ databases">
        <title>Whole-Genome optical mapping and complete genome sequence of Sphingobacterium deserti sp. nov., a new spaces isolated from desert in the west of China.</title>
        <authorList>
            <person name="Teng C."/>
            <person name="Zhou Z."/>
            <person name="Li X."/>
            <person name="Chen M."/>
            <person name="Lin M."/>
            <person name="Wang L."/>
            <person name="Su S."/>
            <person name="Zhang C."/>
            <person name="Zhang W."/>
        </authorList>
    </citation>
    <scope>NUCLEOTIDE SEQUENCE [LARGE SCALE GENOMIC DNA]</scope>
    <source>
        <strain evidence="10">ACCC05744</strain>
    </source>
</reference>
<evidence type="ECO:0000256" key="5">
    <source>
        <dbReference type="ARBA" id="ARBA00022989"/>
    </source>
</evidence>
<dbReference type="GO" id="GO:0005886">
    <property type="term" value="C:plasma membrane"/>
    <property type="evidence" value="ECO:0007669"/>
    <property type="project" value="UniProtKB-SubCell"/>
</dbReference>
<proteinExistence type="inferred from homology"/>
<evidence type="ECO:0000259" key="8">
    <source>
        <dbReference type="Pfam" id="PF01757"/>
    </source>
</evidence>
<feature type="transmembrane region" description="Helical" evidence="7">
    <location>
        <begin position="252"/>
        <end position="272"/>
    </location>
</feature>
<feature type="transmembrane region" description="Helical" evidence="7">
    <location>
        <begin position="226"/>
        <end position="246"/>
    </location>
</feature>
<feature type="domain" description="Acyltransferase 3" evidence="8">
    <location>
        <begin position="14"/>
        <end position="335"/>
    </location>
</feature>
<accession>A0A0B8T0W8</accession>